<reference evidence="3 4" key="1">
    <citation type="journal article" date="2018" name="PLoS ONE">
        <title>The draft genome of Kipferlia bialata reveals reductive genome evolution in fornicate parasites.</title>
        <authorList>
            <person name="Tanifuji G."/>
            <person name="Takabayashi S."/>
            <person name="Kume K."/>
            <person name="Takagi M."/>
            <person name="Nakayama T."/>
            <person name="Kamikawa R."/>
            <person name="Inagaki Y."/>
            <person name="Hashimoto T."/>
        </authorList>
    </citation>
    <scope>NUCLEOTIDE SEQUENCE [LARGE SCALE GENOMIC DNA]</scope>
    <source>
        <strain evidence="3">NY0173</strain>
    </source>
</reference>
<feature type="compositionally biased region" description="Low complexity" evidence="1">
    <location>
        <begin position="561"/>
        <end position="571"/>
    </location>
</feature>
<keyword evidence="2" id="KW-0472">Membrane</keyword>
<organism evidence="3 4">
    <name type="scientific">Kipferlia bialata</name>
    <dbReference type="NCBI Taxonomy" id="797122"/>
    <lineage>
        <taxon>Eukaryota</taxon>
        <taxon>Metamonada</taxon>
        <taxon>Carpediemonas-like organisms</taxon>
        <taxon>Kipferlia</taxon>
    </lineage>
</organism>
<feature type="compositionally biased region" description="Basic and acidic residues" evidence="1">
    <location>
        <begin position="539"/>
        <end position="550"/>
    </location>
</feature>
<feature type="region of interest" description="Disordered" evidence="1">
    <location>
        <begin position="282"/>
        <end position="390"/>
    </location>
</feature>
<evidence type="ECO:0000313" key="3">
    <source>
        <dbReference type="EMBL" id="GIQ85073.1"/>
    </source>
</evidence>
<feature type="compositionally biased region" description="Basic residues" evidence="1">
    <location>
        <begin position="321"/>
        <end position="333"/>
    </location>
</feature>
<comment type="caution">
    <text evidence="3">The sequence shown here is derived from an EMBL/GenBank/DDBJ whole genome shotgun (WGS) entry which is preliminary data.</text>
</comment>
<feature type="compositionally biased region" description="Polar residues" evidence="1">
    <location>
        <begin position="501"/>
        <end position="514"/>
    </location>
</feature>
<evidence type="ECO:0000256" key="2">
    <source>
        <dbReference type="SAM" id="Phobius"/>
    </source>
</evidence>
<feature type="transmembrane region" description="Helical" evidence="2">
    <location>
        <begin position="64"/>
        <end position="86"/>
    </location>
</feature>
<sequence length="582" mass="62855">MACAGCRDLLPCPCGACRDAPDDGDDALTISAASVSAPVHPAQTPTRKEREAAERAERSWTNRLWLHMSVLLVCGLVIAGGVLAVVRGREYAAVSSGVLPGVLDVDSFEGAELQQKGVRFRCLVTLTHTRGTYWLMSDPLGRHNMDRDQAQAFCDDYLVEVLGGSAGVERESATKEDPPSDAADTHTVAVFASGMCQAAPEEGEENTVSVPCAFEVEQVEYCRVRGNVYSYVGFGALGVAVIGVYVSLKLVRSARKEVLSMREAAQHRASVPRHTHIFSDLDKNWATHTDEGERERERDGVGHRNSDSVRVVNTKGPLSKDHRRSLPMAKRMHPLGSLTHLSGGHVDTRMGPRDGSLSARDDSGDVAEGGQGPIAYDPMAPSKASSLPRGYRNRRANSASKCTYTIHVDSSISLSLHESDRERERERSVSRDVSSLSARGARGYRDSDTASGSGWDGERQRESGAERRRRSHSSQIPSSPSLSMSDNPYPTIPPPSLAQCGVTSSSPVLPSQIPTPTPLHSIPDSPSFPSDSDTESEAETARERENEDARTSYLYERSASDSDAQGSDGSGLHLVLSDVTKQ</sequence>
<feature type="compositionally biased region" description="Basic and acidic residues" evidence="1">
    <location>
        <begin position="456"/>
        <end position="466"/>
    </location>
</feature>
<name>A0A9K3CZK3_9EUKA</name>
<keyword evidence="4" id="KW-1185">Reference proteome</keyword>
<keyword evidence="2" id="KW-0812">Transmembrane</keyword>
<feature type="compositionally biased region" description="Basic and acidic residues" evidence="1">
    <location>
        <begin position="417"/>
        <end position="430"/>
    </location>
</feature>
<keyword evidence="2" id="KW-1133">Transmembrane helix</keyword>
<proteinExistence type="predicted"/>
<feature type="compositionally biased region" description="Low complexity" evidence="1">
    <location>
        <begin position="473"/>
        <end position="485"/>
    </location>
</feature>
<gene>
    <name evidence="3" type="ORF">KIPB_006687</name>
</gene>
<feature type="compositionally biased region" description="Basic and acidic residues" evidence="1">
    <location>
        <begin position="282"/>
        <end position="307"/>
    </location>
</feature>
<evidence type="ECO:0008006" key="5">
    <source>
        <dbReference type="Google" id="ProtNLM"/>
    </source>
</evidence>
<dbReference type="EMBL" id="BDIP01001753">
    <property type="protein sequence ID" value="GIQ85073.1"/>
    <property type="molecule type" value="Genomic_DNA"/>
</dbReference>
<dbReference type="Proteomes" id="UP000265618">
    <property type="component" value="Unassembled WGS sequence"/>
</dbReference>
<evidence type="ECO:0000313" key="4">
    <source>
        <dbReference type="Proteomes" id="UP000265618"/>
    </source>
</evidence>
<evidence type="ECO:0000256" key="1">
    <source>
        <dbReference type="SAM" id="MobiDB-lite"/>
    </source>
</evidence>
<feature type="transmembrane region" description="Helical" evidence="2">
    <location>
        <begin position="228"/>
        <end position="248"/>
    </location>
</feature>
<protein>
    <recommendedName>
        <fullName evidence="5">Transmembrane protein</fullName>
    </recommendedName>
</protein>
<feature type="compositionally biased region" description="Low complexity" evidence="1">
    <location>
        <begin position="521"/>
        <end position="531"/>
    </location>
</feature>
<accession>A0A9K3CZK3</accession>
<feature type="region of interest" description="Disordered" evidence="1">
    <location>
        <begin position="415"/>
        <end position="582"/>
    </location>
</feature>
<dbReference type="AlphaFoldDB" id="A0A9K3CZK3"/>